<reference evidence="1" key="1">
    <citation type="journal article" date="2015" name="Nature">
        <title>Complex archaea that bridge the gap between prokaryotes and eukaryotes.</title>
        <authorList>
            <person name="Spang A."/>
            <person name="Saw J.H."/>
            <person name="Jorgensen S.L."/>
            <person name="Zaremba-Niedzwiedzka K."/>
            <person name="Martijn J."/>
            <person name="Lind A.E."/>
            <person name="van Eijk R."/>
            <person name="Schleper C."/>
            <person name="Guy L."/>
            <person name="Ettema T.J."/>
        </authorList>
    </citation>
    <scope>NUCLEOTIDE SEQUENCE</scope>
</reference>
<proteinExistence type="predicted"/>
<accession>A0A0F9JBR1</accession>
<evidence type="ECO:0000313" key="1">
    <source>
        <dbReference type="EMBL" id="KKM67249.1"/>
    </source>
</evidence>
<comment type="caution">
    <text evidence="1">The sequence shown here is derived from an EMBL/GenBank/DDBJ whole genome shotgun (WGS) entry which is preliminary data.</text>
</comment>
<dbReference type="EMBL" id="LAZR01010381">
    <property type="protein sequence ID" value="KKM67249.1"/>
    <property type="molecule type" value="Genomic_DNA"/>
</dbReference>
<protein>
    <submittedName>
        <fullName evidence="1">Uncharacterized protein</fullName>
    </submittedName>
</protein>
<organism evidence="1">
    <name type="scientific">marine sediment metagenome</name>
    <dbReference type="NCBI Taxonomy" id="412755"/>
    <lineage>
        <taxon>unclassified sequences</taxon>
        <taxon>metagenomes</taxon>
        <taxon>ecological metagenomes</taxon>
    </lineage>
</organism>
<sequence>MTKLCFKCNKEKGLTEFYKHSEMADGYLGKCKECAKKDATEHRNKNIERFRAYDRQRNKLPHRLKQNAKCNLKYIRDNPLRYAANRLLRYAVETVKIIKPRACSICHKETKILGHHEDYCKPLEVIWVCQVCHKKIHKEKENGV</sequence>
<name>A0A0F9JBR1_9ZZZZ</name>
<dbReference type="AlphaFoldDB" id="A0A0F9JBR1"/>
<gene>
    <name evidence="1" type="ORF">LCGC14_1472970</name>
</gene>